<proteinExistence type="predicted"/>
<evidence type="ECO:0000313" key="2">
    <source>
        <dbReference type="Proteomes" id="UP000662783"/>
    </source>
</evidence>
<gene>
    <name evidence="1" type="ORF">JR347_10935</name>
</gene>
<dbReference type="KEGG" id="fuv:JR347_10935"/>
<name>A0A974ZZI3_9BACT</name>
<dbReference type="EMBL" id="CP070608">
    <property type="protein sequence ID" value="QSE96130.1"/>
    <property type="molecule type" value="Genomic_DNA"/>
</dbReference>
<dbReference type="AlphaFoldDB" id="A0A974ZZI3"/>
<evidence type="ECO:0000313" key="1">
    <source>
        <dbReference type="EMBL" id="QSE96130.1"/>
    </source>
</evidence>
<reference evidence="1" key="1">
    <citation type="submission" date="2021-02" db="EMBL/GenBank/DDBJ databases">
        <title>Fulvivirga sp. S481 isolated from sea water.</title>
        <authorList>
            <person name="Bae S.S."/>
            <person name="Baek K."/>
        </authorList>
    </citation>
    <scope>NUCLEOTIDE SEQUENCE</scope>
    <source>
        <strain evidence="1">S481</strain>
    </source>
</reference>
<dbReference type="RefSeq" id="WP_205720643.1">
    <property type="nucleotide sequence ID" value="NZ_CP070608.1"/>
</dbReference>
<sequence>MWIVGVMLFLFYGLPNIINFRERQHFSSTHHLEEAQELNLQDTTSYTKINASDFYDRGWLVNTLFGSHYREVWSTQVLLPVLHELDTFQFHKVGGGMQTTSIEVRDSDKRSFTLRTLDKDQAKVLPQWLYPSALRLLLRDQTSALNPFGSEVVAGFSEALGIYHTSPKVAYVPYNIQFHDSINHFLAGKAVVFEEEPGSKWKNKPRFNNPKDILNTEELFELLSSRENNYAFDTLAFLKCRLFDLLISDWDRHGGQWKWVLEHDSITQSIKPFPIDRDMAFCRFDDGLVNKLVVSVTNKFKSFRKGESIFSIAKKTNDLDSVFLKNLPQDYFLTSSQLIKETLSDSLVHSTFTQRYPAEVYELIGEEHTEVLQYRLHLLDSAAILFKKHIDMM</sequence>
<protein>
    <submittedName>
        <fullName evidence="1">Uncharacterized protein</fullName>
    </submittedName>
</protein>
<keyword evidence="2" id="KW-1185">Reference proteome</keyword>
<accession>A0A974ZZI3</accession>
<organism evidence="1 2">
    <name type="scientific">Fulvivirga lutea</name>
    <dbReference type="NCBI Taxonomy" id="2810512"/>
    <lineage>
        <taxon>Bacteria</taxon>
        <taxon>Pseudomonadati</taxon>
        <taxon>Bacteroidota</taxon>
        <taxon>Cytophagia</taxon>
        <taxon>Cytophagales</taxon>
        <taxon>Fulvivirgaceae</taxon>
        <taxon>Fulvivirga</taxon>
    </lineage>
</organism>
<dbReference type="Proteomes" id="UP000662783">
    <property type="component" value="Chromosome"/>
</dbReference>